<dbReference type="EMBL" id="JAEHOC010000020">
    <property type="protein sequence ID" value="KAG2432895.1"/>
    <property type="molecule type" value="Genomic_DNA"/>
</dbReference>
<reference evidence="1" key="1">
    <citation type="journal article" date="2020" name="bioRxiv">
        <title>Comparative genomics of Chlamydomonas.</title>
        <authorList>
            <person name="Craig R.J."/>
            <person name="Hasan A.R."/>
            <person name="Ness R.W."/>
            <person name="Keightley P.D."/>
        </authorList>
    </citation>
    <scope>NUCLEOTIDE SEQUENCE</scope>
    <source>
        <strain evidence="1">SAG 7.73</strain>
    </source>
</reference>
<evidence type="ECO:0000313" key="1">
    <source>
        <dbReference type="EMBL" id="KAG2432895.1"/>
    </source>
</evidence>
<keyword evidence="2" id="KW-1185">Reference proteome</keyword>
<gene>
    <name evidence="1" type="ORF">HXX76_008626</name>
</gene>
<accession>A0A835VYS0</accession>
<comment type="caution">
    <text evidence="1">The sequence shown here is derived from an EMBL/GenBank/DDBJ whole genome shotgun (WGS) entry which is preliminary data.</text>
</comment>
<protein>
    <submittedName>
        <fullName evidence="1">Uncharacterized protein</fullName>
    </submittedName>
</protein>
<sequence>MNETATDVLLSNFARYDANSVTKEYLDNRMDLLEARFKMWLTIAVALCVASGHAEDIFKFPVALGK</sequence>
<proteinExistence type="predicted"/>
<dbReference type="AlphaFoldDB" id="A0A835VYS0"/>
<organism evidence="1 2">
    <name type="scientific">Chlamydomonas incerta</name>
    <dbReference type="NCBI Taxonomy" id="51695"/>
    <lineage>
        <taxon>Eukaryota</taxon>
        <taxon>Viridiplantae</taxon>
        <taxon>Chlorophyta</taxon>
        <taxon>core chlorophytes</taxon>
        <taxon>Chlorophyceae</taxon>
        <taxon>CS clade</taxon>
        <taxon>Chlamydomonadales</taxon>
        <taxon>Chlamydomonadaceae</taxon>
        <taxon>Chlamydomonas</taxon>
    </lineage>
</organism>
<evidence type="ECO:0000313" key="2">
    <source>
        <dbReference type="Proteomes" id="UP000650467"/>
    </source>
</evidence>
<dbReference type="Proteomes" id="UP000650467">
    <property type="component" value="Unassembled WGS sequence"/>
</dbReference>
<name>A0A835VYS0_CHLIN</name>